<keyword evidence="6" id="KW-1185">Reference proteome</keyword>
<dbReference type="GO" id="GO:0001731">
    <property type="term" value="P:formation of translation preinitiation complex"/>
    <property type="evidence" value="ECO:0007669"/>
    <property type="project" value="InterPro"/>
</dbReference>
<dbReference type="InterPro" id="IPR039759">
    <property type="entry name" value="eIF2D_SUI1"/>
</dbReference>
<evidence type="ECO:0000259" key="3">
    <source>
        <dbReference type="PROSITE" id="PS50296"/>
    </source>
</evidence>
<dbReference type="Pfam" id="PF26291">
    <property type="entry name" value="SWIB_eIF2D"/>
    <property type="match status" value="1"/>
</dbReference>
<evidence type="ECO:0000256" key="2">
    <source>
        <dbReference type="SAM" id="MobiDB-lite"/>
    </source>
</evidence>
<dbReference type="InterPro" id="IPR015947">
    <property type="entry name" value="PUA-like_sf"/>
</dbReference>
<organism evidence="5 6">
    <name type="scientific">Maudiozyma humilis</name>
    <name type="common">Sour dough yeast</name>
    <name type="synonym">Kazachstania humilis</name>
    <dbReference type="NCBI Taxonomy" id="51915"/>
    <lineage>
        <taxon>Eukaryota</taxon>
        <taxon>Fungi</taxon>
        <taxon>Dikarya</taxon>
        <taxon>Ascomycota</taxon>
        <taxon>Saccharomycotina</taxon>
        <taxon>Saccharomycetes</taxon>
        <taxon>Saccharomycetales</taxon>
        <taxon>Saccharomycetaceae</taxon>
        <taxon>Maudiozyma</taxon>
    </lineage>
</organism>
<gene>
    <name evidence="5" type="ORF">DAKH74_021930</name>
</gene>
<dbReference type="SUPFAM" id="SSF88697">
    <property type="entry name" value="PUA domain-like"/>
    <property type="match status" value="1"/>
</dbReference>
<feature type="domain" description="DM2" evidence="4">
    <location>
        <begin position="360"/>
        <end position="440"/>
    </location>
</feature>
<dbReference type="Pfam" id="PF25304">
    <property type="entry name" value="WHD_eIF2D"/>
    <property type="match status" value="1"/>
</dbReference>
<dbReference type="SUPFAM" id="SSF47592">
    <property type="entry name" value="SWIB/MDM2 domain"/>
    <property type="match status" value="1"/>
</dbReference>
<dbReference type="FunFam" id="3.30.780.10:FF:000008">
    <property type="entry name" value="eukaryotic translation initiation factor 2D"/>
    <property type="match status" value="1"/>
</dbReference>
<dbReference type="InterPro" id="IPR041366">
    <property type="entry name" value="Pre-PUA"/>
</dbReference>
<dbReference type="Pfam" id="PF01253">
    <property type="entry name" value="SUI1"/>
    <property type="match status" value="1"/>
</dbReference>
<evidence type="ECO:0000259" key="4">
    <source>
        <dbReference type="PROSITE" id="PS51925"/>
    </source>
</evidence>
<dbReference type="CDD" id="cd21156">
    <property type="entry name" value="PUA_eIF2d-like"/>
    <property type="match status" value="1"/>
</dbReference>
<dbReference type="Gene3D" id="3.10.400.20">
    <property type="match status" value="1"/>
</dbReference>
<dbReference type="InterPro" id="IPR003121">
    <property type="entry name" value="SWIB_MDM2_domain"/>
</dbReference>
<dbReference type="Proteomes" id="UP001377567">
    <property type="component" value="Unassembled WGS sequence"/>
</dbReference>
<dbReference type="InterPro" id="IPR057429">
    <property type="entry name" value="WH_eIF2D"/>
</dbReference>
<dbReference type="InterPro" id="IPR036877">
    <property type="entry name" value="SUI1_dom_sf"/>
</dbReference>
<dbReference type="InterPro" id="IPR039757">
    <property type="entry name" value="EIF2D"/>
</dbReference>
<dbReference type="Pfam" id="PF17832">
    <property type="entry name" value="Pre-PUA"/>
    <property type="match status" value="1"/>
</dbReference>
<dbReference type="InterPro" id="IPR058886">
    <property type="entry name" value="SWIB_eIF2D"/>
</dbReference>
<accession>A0AAV5RW55</accession>
<comment type="similarity">
    <text evidence="1">Belongs to the eIF2D family.</text>
</comment>
<dbReference type="Pfam" id="PF26292">
    <property type="entry name" value="PUA_elF2D"/>
    <property type="match status" value="1"/>
</dbReference>
<evidence type="ECO:0000313" key="5">
    <source>
        <dbReference type="EMBL" id="GMM55577.1"/>
    </source>
</evidence>
<dbReference type="AlphaFoldDB" id="A0AAV5RW55"/>
<dbReference type="EMBL" id="BTGD01000005">
    <property type="protein sequence ID" value="GMM55577.1"/>
    <property type="molecule type" value="Genomic_DNA"/>
</dbReference>
<dbReference type="PROSITE" id="PS50890">
    <property type="entry name" value="PUA"/>
    <property type="match status" value="1"/>
</dbReference>
<dbReference type="PROSITE" id="PS50296">
    <property type="entry name" value="SUI1"/>
    <property type="match status" value="1"/>
</dbReference>
<reference evidence="5 6" key="1">
    <citation type="journal article" date="2023" name="Elife">
        <title>Identification of key yeast species and microbe-microbe interactions impacting larval growth of Drosophila in the wild.</title>
        <authorList>
            <person name="Mure A."/>
            <person name="Sugiura Y."/>
            <person name="Maeda R."/>
            <person name="Honda K."/>
            <person name="Sakurai N."/>
            <person name="Takahashi Y."/>
            <person name="Watada M."/>
            <person name="Katoh T."/>
            <person name="Gotoh A."/>
            <person name="Gotoh Y."/>
            <person name="Taniguchi I."/>
            <person name="Nakamura K."/>
            <person name="Hayashi T."/>
            <person name="Katayama T."/>
            <person name="Uemura T."/>
            <person name="Hattori Y."/>
        </authorList>
    </citation>
    <scope>NUCLEOTIDE SEQUENCE [LARGE SCALE GENOMIC DNA]</scope>
    <source>
        <strain evidence="5 6">KH-74</strain>
    </source>
</reference>
<dbReference type="PANTHER" id="PTHR12217:SF4">
    <property type="entry name" value="EUKARYOTIC TRANSLATION INITIATION FACTOR 2D"/>
    <property type="match status" value="1"/>
</dbReference>
<dbReference type="PROSITE" id="PS51925">
    <property type="entry name" value="SWIB_MDM2"/>
    <property type="match status" value="1"/>
</dbReference>
<evidence type="ECO:0000256" key="1">
    <source>
        <dbReference type="ARBA" id="ARBA00010359"/>
    </source>
</evidence>
<dbReference type="GO" id="GO:0003743">
    <property type="term" value="F:translation initiation factor activity"/>
    <property type="evidence" value="ECO:0007669"/>
    <property type="project" value="InterPro"/>
</dbReference>
<dbReference type="InterPro" id="IPR036885">
    <property type="entry name" value="SWIB_MDM2_dom_sf"/>
</dbReference>
<comment type="caution">
    <text evidence="5">The sequence shown here is derived from an EMBL/GenBank/DDBJ whole genome shotgun (WGS) entry which is preliminary data.</text>
</comment>
<proteinExistence type="inferred from homology"/>
<evidence type="ECO:0000313" key="6">
    <source>
        <dbReference type="Proteomes" id="UP001377567"/>
    </source>
</evidence>
<dbReference type="InterPro" id="IPR048248">
    <property type="entry name" value="PUA_eIF2d-like"/>
</dbReference>
<dbReference type="Gene3D" id="1.10.245.10">
    <property type="entry name" value="SWIB/MDM2 domain"/>
    <property type="match status" value="1"/>
</dbReference>
<dbReference type="Gene3D" id="3.30.780.10">
    <property type="entry name" value="SUI1-like domain"/>
    <property type="match status" value="1"/>
</dbReference>
<dbReference type="PANTHER" id="PTHR12217">
    <property type="entry name" value="EUKARYOTIC TRANSLATION INITIATION FACTOR 2D"/>
    <property type="match status" value="1"/>
</dbReference>
<dbReference type="InterPro" id="IPR001950">
    <property type="entry name" value="SUI1"/>
</dbReference>
<name>A0AAV5RW55_MAUHU</name>
<feature type="region of interest" description="Disordered" evidence="2">
    <location>
        <begin position="187"/>
        <end position="225"/>
    </location>
</feature>
<dbReference type="SUPFAM" id="SSF55159">
    <property type="entry name" value="eIF1-like"/>
    <property type="match status" value="1"/>
</dbReference>
<sequence>MFKKDPRIKALSNLKNSDRKKLLRSLREQLHLSDDFPLALPDDAEIKQTNFTSQHAMGTIYTNAKNIPVVFKEKNKDTLYPTTYACWANPGLLPVVRTHDLVIEHLYNGANLMVAGTLPPFDKRLVPGTVCQVVNYTNPQVAIAVGVVDMDLASMDKVAGVKGVAVEIMHHFEDRLMPEFKVKLEMPKGEAPTEEEAGDEASTANDEQAETVEADNAGAPSPSSVEDLAEVLDKLSVEDVDHFITRSLYYTIVTDDKVELPINASNFIANHIMHNLPEVDHNEVNIKKSSWKKSAKFLKHFEKLGFLKLKGKGDNLVVVGFNKDKDELKHFNPYKIGSGSSKSKGSASNADGKSEMGLVTLYKPINKGKTLLESVGQPSDRYFTSQEIRDALHQYIDAHKLVNEKNKKMIMLDDLLFNMVNIKKSQAADAPRIIARSALQPPVLKNNFTEAFQLYKDNGETPVFKKPLKGALPRVKVVTEMKIGRKIVTRVSNFEVFQITPEGLAADLRKICSGSTTIGETMTSPKTAEVQVQGPHGTLIIEHLKTLGVPNKWIDFENKVKSKKKR</sequence>
<protein>
    <submittedName>
        <fullName evidence="5">Tma64 protein</fullName>
    </submittedName>
</protein>
<dbReference type="CDD" id="cd11608">
    <property type="entry name" value="eIF2D_C"/>
    <property type="match status" value="1"/>
</dbReference>
<feature type="domain" description="SUI1" evidence="3">
    <location>
        <begin position="475"/>
        <end position="548"/>
    </location>
</feature>